<protein>
    <submittedName>
        <fullName evidence="4">Uncharacterized protein</fullName>
    </submittedName>
</protein>
<keyword evidence="5" id="KW-1185">Reference proteome</keyword>
<organism evidence="4 5">
    <name type="scientific">Tessaracoccus oleiagri</name>
    <dbReference type="NCBI Taxonomy" id="686624"/>
    <lineage>
        <taxon>Bacteria</taxon>
        <taxon>Bacillati</taxon>
        <taxon>Actinomycetota</taxon>
        <taxon>Actinomycetes</taxon>
        <taxon>Propionibacteriales</taxon>
        <taxon>Propionibacteriaceae</taxon>
        <taxon>Tessaracoccus</taxon>
    </lineage>
</organism>
<dbReference type="Proteomes" id="UP000199475">
    <property type="component" value="Unassembled WGS sequence"/>
</dbReference>
<feature type="region of interest" description="Disordered" evidence="1">
    <location>
        <begin position="161"/>
        <end position="304"/>
    </location>
</feature>
<feature type="transmembrane region" description="Helical" evidence="2">
    <location>
        <begin position="311"/>
        <end position="332"/>
    </location>
</feature>
<proteinExistence type="predicted"/>
<feature type="compositionally biased region" description="Pro residues" evidence="1">
    <location>
        <begin position="232"/>
        <end position="247"/>
    </location>
</feature>
<evidence type="ECO:0000256" key="3">
    <source>
        <dbReference type="SAM" id="SignalP"/>
    </source>
</evidence>
<dbReference type="EMBL" id="FNGP01000002">
    <property type="protein sequence ID" value="SDL33141.1"/>
    <property type="molecule type" value="Genomic_DNA"/>
</dbReference>
<keyword evidence="2" id="KW-0812">Transmembrane</keyword>
<feature type="compositionally biased region" description="Low complexity" evidence="1">
    <location>
        <begin position="198"/>
        <end position="231"/>
    </location>
</feature>
<keyword evidence="2" id="KW-1133">Transmembrane helix</keyword>
<evidence type="ECO:0000256" key="1">
    <source>
        <dbReference type="SAM" id="MobiDB-lite"/>
    </source>
</evidence>
<dbReference type="RefSeq" id="WP_143008220.1">
    <property type="nucleotide sequence ID" value="NZ_FNGP01000002.1"/>
</dbReference>
<dbReference type="STRING" id="686624.SAMN04488242_1067"/>
<keyword evidence="3" id="KW-0732">Signal</keyword>
<feature type="signal peptide" evidence="3">
    <location>
        <begin position="1"/>
        <end position="24"/>
    </location>
</feature>
<dbReference type="AlphaFoldDB" id="A0A1G9J713"/>
<gene>
    <name evidence="4" type="ORF">SAMN04488242_1067</name>
</gene>
<evidence type="ECO:0000313" key="5">
    <source>
        <dbReference type="Proteomes" id="UP000199475"/>
    </source>
</evidence>
<dbReference type="PRINTS" id="PR01217">
    <property type="entry name" value="PRICHEXTENSN"/>
</dbReference>
<evidence type="ECO:0000313" key="4">
    <source>
        <dbReference type="EMBL" id="SDL33141.1"/>
    </source>
</evidence>
<keyword evidence="2" id="KW-0472">Membrane</keyword>
<feature type="chain" id="PRO_5011661284" evidence="3">
    <location>
        <begin position="25"/>
        <end position="337"/>
    </location>
</feature>
<accession>A0A1G9J713</accession>
<name>A0A1G9J713_9ACTN</name>
<evidence type="ECO:0000256" key="2">
    <source>
        <dbReference type="SAM" id="Phobius"/>
    </source>
</evidence>
<feature type="compositionally biased region" description="Pro residues" evidence="1">
    <location>
        <begin position="181"/>
        <end position="197"/>
    </location>
</feature>
<dbReference type="OrthoDB" id="4401005at2"/>
<feature type="compositionally biased region" description="Low complexity" evidence="1">
    <location>
        <begin position="248"/>
        <end position="272"/>
    </location>
</feature>
<sequence length="337" mass="33699">MRRLAASVLGGLLLTALSTVPSEAATSVTTGHCTDDTSVTVVVDFQELGGSTVVKCVSGLPAGSTGYDALLGAGLNPTGTLHDGPGFVCRLAGRPSATEDIPVDGGTYREDCVQTPPKSAFWSYWQAPNGGSWSFSNLGATGREVIPGGYEGWSFSLNNEATSNPAPRVQPSHTVVKEEPTPTPAPPTKQPAPPSAPAPVTSSPATTKQPSSSAASTTPATRRPASATPSASPTPAPPTHSPTPEPTPSVASPTPSASARPSEAASESGPASYTVSVTPSERADSPEPEGDASAVAPPVTAEVGSDSGVPAGTLAGVGAVGAAALAGAFVWWRRREG</sequence>
<reference evidence="4 5" key="1">
    <citation type="submission" date="2016-10" db="EMBL/GenBank/DDBJ databases">
        <authorList>
            <person name="de Groot N.N."/>
        </authorList>
    </citation>
    <scope>NUCLEOTIDE SEQUENCE [LARGE SCALE GENOMIC DNA]</scope>
    <source>
        <strain evidence="4 5">CGMCC 1.9159</strain>
    </source>
</reference>